<evidence type="ECO:0000313" key="1">
    <source>
        <dbReference type="EMBL" id="OSZ55612.1"/>
    </source>
</evidence>
<accession>A0ABX3Y7C3</accession>
<evidence type="ECO:0008006" key="3">
    <source>
        <dbReference type="Google" id="ProtNLM"/>
    </source>
</evidence>
<gene>
    <name evidence="1" type="ORF">OQI_37530</name>
</gene>
<proteinExistence type="predicted"/>
<sequence>LAAAGAELPGWADEGWTDVWLAGIAARETALHTTLRRLTGLRPTPWRRSGRPVLATALRASGFTILNAPEGRR</sequence>
<protein>
    <recommendedName>
        <fullName evidence="3">SAM-dependent methyltransferase</fullName>
    </recommendedName>
</protein>
<organism evidence="1 2">
    <name type="scientific">Streptomyces pharetrae CZA14</name>
    <dbReference type="NCBI Taxonomy" id="1144883"/>
    <lineage>
        <taxon>Bacteria</taxon>
        <taxon>Bacillati</taxon>
        <taxon>Actinomycetota</taxon>
        <taxon>Actinomycetes</taxon>
        <taxon>Kitasatosporales</taxon>
        <taxon>Streptomycetaceae</taxon>
        <taxon>Streptomyces</taxon>
    </lineage>
</organism>
<feature type="non-terminal residue" evidence="1">
    <location>
        <position position="1"/>
    </location>
</feature>
<evidence type="ECO:0000313" key="2">
    <source>
        <dbReference type="Proteomes" id="UP000194266"/>
    </source>
</evidence>
<name>A0ABX3Y7C3_9ACTN</name>
<dbReference type="EMBL" id="MRYD01000458">
    <property type="protein sequence ID" value="OSZ55612.1"/>
    <property type="molecule type" value="Genomic_DNA"/>
</dbReference>
<comment type="caution">
    <text evidence="1">The sequence shown here is derived from an EMBL/GenBank/DDBJ whole genome shotgun (WGS) entry which is preliminary data.</text>
</comment>
<dbReference type="Proteomes" id="UP000194266">
    <property type="component" value="Unassembled WGS sequence"/>
</dbReference>
<keyword evidence="2" id="KW-1185">Reference proteome</keyword>
<reference evidence="1 2" key="1">
    <citation type="submission" date="2016-12" db="EMBL/GenBank/DDBJ databases">
        <title>Genome Mining:The Detection of Biosynthetic Gene Clusters to Aid in the Expression of Curamycin A produced by Streptomyces sp. strain CZA14.</title>
        <authorList>
            <person name="Durrell K.A."/>
            <person name="Kirby B.M."/>
            <person name="Khan W."/>
            <person name="Mthethwa T."/>
            <person name="Le Roes-Hill M."/>
        </authorList>
    </citation>
    <scope>NUCLEOTIDE SEQUENCE [LARGE SCALE GENOMIC DNA]</scope>
    <source>
        <strain evidence="1 2">CZA14</strain>
    </source>
</reference>